<dbReference type="HOGENOM" id="CLU_2076839_0_0_1"/>
<dbReference type="PaxDb" id="65489-OBART06G02580.1"/>
<dbReference type="Proteomes" id="UP000026960">
    <property type="component" value="Chromosome 6"/>
</dbReference>
<evidence type="ECO:0000313" key="2">
    <source>
        <dbReference type="Proteomes" id="UP000026960"/>
    </source>
</evidence>
<dbReference type="EnsemblPlants" id="OBART06G02580.1">
    <property type="protein sequence ID" value="OBART06G02580.1"/>
    <property type="gene ID" value="OBART06G02580"/>
</dbReference>
<proteinExistence type="predicted"/>
<reference evidence="1" key="2">
    <citation type="submission" date="2015-03" db="UniProtKB">
        <authorList>
            <consortium name="EnsemblPlants"/>
        </authorList>
    </citation>
    <scope>IDENTIFICATION</scope>
</reference>
<dbReference type="Gramene" id="OBART06G02580.1">
    <property type="protein sequence ID" value="OBART06G02580.1"/>
    <property type="gene ID" value="OBART06G02580"/>
</dbReference>
<name>A0A0D3GCL3_9ORYZ</name>
<evidence type="ECO:0000313" key="1">
    <source>
        <dbReference type="EnsemblPlants" id="OBART06G02580.1"/>
    </source>
</evidence>
<dbReference type="AlphaFoldDB" id="A0A0D3GCL3"/>
<sequence length="140" mass="15299">MAEELKQLNYSLQDADQSIIVQTMTVAESRRSRRLKTSPNVGGRPPRRLRSQATTSMIRCSSCTSLTILLTGATSSVNGSNQMPTSKISMIDRSIGFSLSSSSSDPVSSWILAFLLAMIMMNSNSNKNLQFASFQQPEDA</sequence>
<organism evidence="1">
    <name type="scientific">Oryza barthii</name>
    <dbReference type="NCBI Taxonomy" id="65489"/>
    <lineage>
        <taxon>Eukaryota</taxon>
        <taxon>Viridiplantae</taxon>
        <taxon>Streptophyta</taxon>
        <taxon>Embryophyta</taxon>
        <taxon>Tracheophyta</taxon>
        <taxon>Spermatophyta</taxon>
        <taxon>Magnoliopsida</taxon>
        <taxon>Liliopsida</taxon>
        <taxon>Poales</taxon>
        <taxon>Poaceae</taxon>
        <taxon>BOP clade</taxon>
        <taxon>Oryzoideae</taxon>
        <taxon>Oryzeae</taxon>
        <taxon>Oryzinae</taxon>
        <taxon>Oryza</taxon>
    </lineage>
</organism>
<reference evidence="1" key="1">
    <citation type="journal article" date="2009" name="Rice">
        <title>De Novo Next Generation Sequencing of Plant Genomes.</title>
        <authorList>
            <person name="Rounsley S."/>
            <person name="Marri P.R."/>
            <person name="Yu Y."/>
            <person name="He R."/>
            <person name="Sisneros N."/>
            <person name="Goicoechea J.L."/>
            <person name="Lee S.J."/>
            <person name="Angelova A."/>
            <person name="Kudrna D."/>
            <person name="Luo M."/>
            <person name="Affourtit J."/>
            <person name="Desany B."/>
            <person name="Knight J."/>
            <person name="Niazi F."/>
            <person name="Egholm M."/>
            <person name="Wing R.A."/>
        </authorList>
    </citation>
    <scope>NUCLEOTIDE SEQUENCE [LARGE SCALE GENOMIC DNA]</scope>
    <source>
        <strain evidence="1">cv. IRGC 105608</strain>
    </source>
</reference>
<accession>A0A0D3GCL3</accession>
<protein>
    <submittedName>
        <fullName evidence="1">Uncharacterized protein</fullName>
    </submittedName>
</protein>
<keyword evidence="2" id="KW-1185">Reference proteome</keyword>